<sequence length="211" mass="23836">MEKEFCELLIGNAPNSFDNAAWTHVKDEFNRKMGKDLSVYQVKNRYYMLRARYKEVTRFMSLGGLRWDPNEKKVVVNDERVWDVYVEENPDEACYKTLSCPVYGDLCALFGDSLATKSHAPAENNDVETPNVSSEQGASAFNGEKEVGGSSNAECNDRGKRIAPSTSECGPSKKKMNKVSIISWVLHFRETLLSPRTRNHFSFANSLCLSQ</sequence>
<dbReference type="Proteomes" id="UP001177140">
    <property type="component" value="Unassembled WGS sequence"/>
</dbReference>
<dbReference type="AlphaFoldDB" id="A0AA42AUR8"/>
<reference evidence="3" key="1">
    <citation type="submission" date="2022-03" db="EMBL/GenBank/DDBJ databases">
        <title>A functionally conserved STORR gene fusion in Papaver species that diverged 16.8 million years ago.</title>
        <authorList>
            <person name="Catania T."/>
        </authorList>
    </citation>
    <scope>NUCLEOTIDE SEQUENCE</scope>
    <source>
        <strain evidence="3">S-191538</strain>
    </source>
</reference>
<dbReference type="InterPro" id="IPR024752">
    <property type="entry name" value="Myb/SANT-like_dom"/>
</dbReference>
<name>A0AA42AUR8_PAPNU</name>
<dbReference type="PANTHER" id="PTHR47584:SF14">
    <property type="entry name" value="L10-INTERACTING MYB DOMAIN-CONTAINING PROTEIN-LIKE"/>
    <property type="match status" value="1"/>
</dbReference>
<gene>
    <name evidence="3" type="ORF">MKW94_005234</name>
</gene>
<comment type="caution">
    <text evidence="3">The sequence shown here is derived from an EMBL/GenBank/DDBJ whole genome shotgun (WGS) entry which is preliminary data.</text>
</comment>
<organism evidence="3 4">
    <name type="scientific">Papaver nudicaule</name>
    <name type="common">Iceland poppy</name>
    <dbReference type="NCBI Taxonomy" id="74823"/>
    <lineage>
        <taxon>Eukaryota</taxon>
        <taxon>Viridiplantae</taxon>
        <taxon>Streptophyta</taxon>
        <taxon>Embryophyta</taxon>
        <taxon>Tracheophyta</taxon>
        <taxon>Spermatophyta</taxon>
        <taxon>Magnoliopsida</taxon>
        <taxon>Ranunculales</taxon>
        <taxon>Papaveraceae</taxon>
        <taxon>Papaveroideae</taxon>
        <taxon>Papaver</taxon>
    </lineage>
</organism>
<feature type="region of interest" description="Disordered" evidence="1">
    <location>
        <begin position="120"/>
        <end position="173"/>
    </location>
</feature>
<feature type="compositionally biased region" description="Polar residues" evidence="1">
    <location>
        <begin position="127"/>
        <end position="139"/>
    </location>
</feature>
<evidence type="ECO:0000313" key="3">
    <source>
        <dbReference type="EMBL" id="MCL7041848.1"/>
    </source>
</evidence>
<proteinExistence type="predicted"/>
<keyword evidence="4" id="KW-1185">Reference proteome</keyword>
<accession>A0AA42AUR8</accession>
<dbReference type="EMBL" id="JAJJMA010228250">
    <property type="protein sequence ID" value="MCL7041848.1"/>
    <property type="molecule type" value="Genomic_DNA"/>
</dbReference>
<feature type="non-terminal residue" evidence="3">
    <location>
        <position position="1"/>
    </location>
</feature>
<evidence type="ECO:0000256" key="1">
    <source>
        <dbReference type="SAM" id="MobiDB-lite"/>
    </source>
</evidence>
<dbReference type="PANTHER" id="PTHR47584">
    <property type="match status" value="1"/>
</dbReference>
<evidence type="ECO:0000259" key="2">
    <source>
        <dbReference type="Pfam" id="PF12776"/>
    </source>
</evidence>
<evidence type="ECO:0000313" key="4">
    <source>
        <dbReference type="Proteomes" id="UP001177140"/>
    </source>
</evidence>
<protein>
    <recommendedName>
        <fullName evidence="2">Myb/SANT-like domain-containing protein</fullName>
    </recommendedName>
</protein>
<dbReference type="InterPro" id="IPR045026">
    <property type="entry name" value="LIMYB"/>
</dbReference>
<dbReference type="Pfam" id="PF12776">
    <property type="entry name" value="Myb_DNA-bind_3"/>
    <property type="match status" value="1"/>
</dbReference>
<feature type="domain" description="Myb/SANT-like" evidence="2">
    <location>
        <begin position="11"/>
        <end position="85"/>
    </location>
</feature>